<keyword evidence="6 8" id="KW-0720">Serine protease</keyword>
<feature type="active site" description="Charge relay system" evidence="7 8">
    <location>
        <position position="324"/>
    </location>
</feature>
<dbReference type="OrthoDB" id="261496at2"/>
<protein>
    <submittedName>
        <fullName evidence="12">Calcium-dependent protease</fullName>
        <ecNumber evidence="12">3.4.21.-</ecNumber>
    </submittedName>
</protein>
<dbReference type="PROSITE" id="PS00136">
    <property type="entry name" value="SUBTILASE_ASP"/>
    <property type="match status" value="1"/>
</dbReference>
<dbReference type="PANTHER" id="PTHR42884:SF14">
    <property type="entry name" value="NEUROENDOCRINE CONVERTASE 1"/>
    <property type="match status" value="1"/>
</dbReference>
<feature type="domain" description="Peptidase S8/S53" evidence="10">
    <location>
        <begin position="315"/>
        <end position="513"/>
    </location>
</feature>
<dbReference type="Pfam" id="PF24517">
    <property type="entry name" value="CBM96"/>
    <property type="match status" value="3"/>
</dbReference>
<dbReference type="InterPro" id="IPR023827">
    <property type="entry name" value="Peptidase_S8_Asp-AS"/>
</dbReference>
<dbReference type="Proteomes" id="UP000318288">
    <property type="component" value="Unassembled WGS sequence"/>
</dbReference>
<dbReference type="InterPro" id="IPR055372">
    <property type="entry name" value="CBM96"/>
</dbReference>
<dbReference type="Gene3D" id="3.40.50.200">
    <property type="entry name" value="Peptidase S8/S53 domain"/>
    <property type="match status" value="2"/>
</dbReference>
<organism evidence="12 13">
    <name type="scientific">Rubripirellula tenax</name>
    <dbReference type="NCBI Taxonomy" id="2528015"/>
    <lineage>
        <taxon>Bacteria</taxon>
        <taxon>Pseudomonadati</taxon>
        <taxon>Planctomycetota</taxon>
        <taxon>Planctomycetia</taxon>
        <taxon>Pirellulales</taxon>
        <taxon>Pirellulaceae</taxon>
        <taxon>Rubripirellula</taxon>
    </lineage>
</organism>
<evidence type="ECO:0000256" key="3">
    <source>
        <dbReference type="ARBA" id="ARBA00022670"/>
    </source>
</evidence>
<evidence type="ECO:0000256" key="8">
    <source>
        <dbReference type="PROSITE-ProRule" id="PRU01240"/>
    </source>
</evidence>
<dbReference type="SUPFAM" id="SSF52743">
    <property type="entry name" value="Subtilisin-like"/>
    <property type="match status" value="1"/>
</dbReference>
<comment type="similarity">
    <text evidence="8 9">Belongs to the peptidase S8 family.</text>
</comment>
<reference evidence="12 13" key="1">
    <citation type="submission" date="2019-02" db="EMBL/GenBank/DDBJ databases">
        <title>Deep-cultivation of Planctomycetes and their phenomic and genomic characterization uncovers novel biology.</title>
        <authorList>
            <person name="Wiegand S."/>
            <person name="Jogler M."/>
            <person name="Boedeker C."/>
            <person name="Pinto D."/>
            <person name="Vollmers J."/>
            <person name="Rivas-Marin E."/>
            <person name="Kohn T."/>
            <person name="Peeters S.H."/>
            <person name="Heuer A."/>
            <person name="Rast P."/>
            <person name="Oberbeckmann S."/>
            <person name="Bunk B."/>
            <person name="Jeske O."/>
            <person name="Meyerdierks A."/>
            <person name="Storesund J.E."/>
            <person name="Kallscheuer N."/>
            <person name="Luecker S."/>
            <person name="Lage O.M."/>
            <person name="Pohl T."/>
            <person name="Merkel B.J."/>
            <person name="Hornburger P."/>
            <person name="Mueller R.-W."/>
            <person name="Bruemmer F."/>
            <person name="Labrenz M."/>
            <person name="Spormann A.M."/>
            <person name="Op Den Camp H."/>
            <person name="Overmann J."/>
            <person name="Amann R."/>
            <person name="Jetten M.S.M."/>
            <person name="Mascher T."/>
            <person name="Medema M.H."/>
            <person name="Devos D.P."/>
            <person name="Kaster A.-K."/>
            <person name="Ovreas L."/>
            <person name="Rohde M."/>
            <person name="Galperin M.Y."/>
            <person name="Jogler C."/>
        </authorList>
    </citation>
    <scope>NUCLEOTIDE SEQUENCE [LARGE SCALE GENOMIC DNA]</scope>
    <source>
        <strain evidence="12 13">Poly51</strain>
    </source>
</reference>
<dbReference type="InterPro" id="IPR015500">
    <property type="entry name" value="Peptidase_S8_subtilisin-rel"/>
</dbReference>
<evidence type="ECO:0000259" key="11">
    <source>
        <dbReference type="Pfam" id="PF24517"/>
    </source>
</evidence>
<keyword evidence="2" id="KW-0964">Secreted</keyword>
<dbReference type="GO" id="GO:0016485">
    <property type="term" value="P:protein processing"/>
    <property type="evidence" value="ECO:0007669"/>
    <property type="project" value="TreeGrafter"/>
</dbReference>
<feature type="active site" description="Charge relay system" evidence="7 8">
    <location>
        <position position="384"/>
    </location>
</feature>
<comment type="subcellular location">
    <subcellularLocation>
        <location evidence="1">Secreted</location>
    </subcellularLocation>
</comment>
<feature type="domain" description="Peptidase S8/S53" evidence="10">
    <location>
        <begin position="640"/>
        <end position="768"/>
    </location>
</feature>
<evidence type="ECO:0000256" key="6">
    <source>
        <dbReference type="ARBA" id="ARBA00022825"/>
    </source>
</evidence>
<sequence length="1314" mass="139711">MRMTKHLKNSKCYNDHVSANRMSEKQIRNAARRSVLKLELLENRIALSANSLLSIPTNLPESSHAVDSTENNIVRDIATDVRSAKINADDLGDSYWHQGEQISLLQLHDEVVVGLVEKEEDSAGVFSPASQNVYQVNWADTVSLGQGRRILTKNLNVNSFPALSREAADASLAYQLDEREDLLWYAPVFFSPEYDSRAVITNEVVVALNDAADANDVFDTRFSSYKRISGTSNQFVAILKNGAGALVLRLANELTMDSRVKWASPKIYSEIKSAASPNDPLFNQQVNLHNTGQIGAADGADAHLLEAWDDTTGIGSDVVVAVLDTGVQTDHPDLNIWVNPGETPNSGIDDDGNGWIDDLNGWDFFDNDNNPNPNVSNSGGTDNHGTSVAGVAAAIGNNNLGVTGASWGAQVMPVKVFRNETFTSYTDAAPAIYYAAGRTKDATGTWDAADILNLSFGGGVPEQGFSDALAWASANGRGGLGTSVFVATGNSASSFVNYSHNLDRAHNYAAQWRYSGGASGGDTKWLGQFVFPGDGSVERFATNQLPFGWSSGGDLTWTIVDDPGHNYGVSQFVAKAGNVTGSGVSILTSPTFTVDPFLGGSELSFQAWTNNSASSDDLSLYISKDGGPFELALALNTYDPNFGLTTAVAYPANLTSTIAVGASTDWDFRSDYSQYGLELDFVAPSNGGFSNVTTTDRTGLVGYGAGDYTSRFSGTSAATPLAAGIAALMLAKAPELTASEIREVMRASADKIGGVEYTNGFNNFYGYGRVNADSALRLIQTSDALVSELDPVADTFARGGAYSIDNYGSVNGLSVKKVGSPDFTREAFLKFDISGLDSAAYATLSLSVLSHDLGINPLDHELYIIDPVWGSNTESGLTWSNSRSPALQGTLAATWTLSSTLIASGSPIEINLTEAVRAALAAGQNTIAFRIASSGATDRGVIYQSRESAIGKPTLTIYPTPRKQSLSSVADTYVRGGVYSTDNYGSVDGLSVKKVGSPDFTREAFLEFDISGLDSASYATLSLSVLSHDLGINPLDHELYIIDPVWGSNTESGLTWSNSRSPALQGTLAATWTLSSSLIANGSPIEINLTDAVQAAIAAGQDSIAIRIASSGTTDRGVAYQSRESTTGKPTLNIYPIPQTQILSPEADTFVRGGVVYSNDNYGSFNYLSVKKVGSEDYTREAFLKYDISGVGSASYATLSLSVFSHDLGINPLEHKLYVVDPNWGSSNESSLTWGNSRSPAMHGILAATWTVSSASIASGSQIEINLSDAVQTAIAAGQDSIAFRIVSSGATDRSVNYRSRESTNGRPMLNIYS</sequence>
<evidence type="ECO:0000256" key="5">
    <source>
        <dbReference type="ARBA" id="ARBA00022801"/>
    </source>
</evidence>
<name>A0A5C6FH34_9BACT</name>
<gene>
    <name evidence="12" type="primary">prcA</name>
    <name evidence="12" type="ORF">Poly51_04500</name>
</gene>
<evidence type="ECO:0000256" key="1">
    <source>
        <dbReference type="ARBA" id="ARBA00004613"/>
    </source>
</evidence>
<proteinExistence type="inferred from homology"/>
<evidence type="ECO:0000259" key="10">
    <source>
        <dbReference type="Pfam" id="PF00082"/>
    </source>
</evidence>
<dbReference type="GO" id="GO:0016020">
    <property type="term" value="C:membrane"/>
    <property type="evidence" value="ECO:0007669"/>
    <property type="project" value="TreeGrafter"/>
</dbReference>
<dbReference type="GO" id="GO:0004252">
    <property type="term" value="F:serine-type endopeptidase activity"/>
    <property type="evidence" value="ECO:0007669"/>
    <property type="project" value="UniProtKB-UniRule"/>
</dbReference>
<dbReference type="NCBIfam" id="NF033679">
    <property type="entry name" value="DNRLRE_dom"/>
    <property type="match status" value="3"/>
</dbReference>
<feature type="domain" description="Carbohydrate-binding module family 96" evidence="11">
    <location>
        <begin position="787"/>
        <end position="957"/>
    </location>
</feature>
<feature type="active site" description="Charge relay system" evidence="7 8">
    <location>
        <position position="716"/>
    </location>
</feature>
<evidence type="ECO:0000313" key="12">
    <source>
        <dbReference type="EMBL" id="TWU60175.1"/>
    </source>
</evidence>
<evidence type="ECO:0000256" key="4">
    <source>
        <dbReference type="ARBA" id="ARBA00022729"/>
    </source>
</evidence>
<feature type="domain" description="Carbohydrate-binding module family 96" evidence="11">
    <location>
        <begin position="964"/>
        <end position="1134"/>
    </location>
</feature>
<dbReference type="PANTHER" id="PTHR42884">
    <property type="entry name" value="PROPROTEIN CONVERTASE SUBTILISIN/KEXIN-RELATED"/>
    <property type="match status" value="1"/>
</dbReference>
<dbReference type="InterPro" id="IPR022398">
    <property type="entry name" value="Peptidase_S8_His-AS"/>
</dbReference>
<keyword evidence="4" id="KW-0732">Signal</keyword>
<feature type="domain" description="Carbohydrate-binding module family 96" evidence="11">
    <location>
        <begin position="1141"/>
        <end position="1312"/>
    </location>
</feature>
<dbReference type="InterPro" id="IPR036852">
    <property type="entry name" value="Peptidase_S8/S53_dom_sf"/>
</dbReference>
<evidence type="ECO:0000256" key="7">
    <source>
        <dbReference type="PIRSR" id="PIRSR615500-1"/>
    </source>
</evidence>
<dbReference type="Pfam" id="PF00082">
    <property type="entry name" value="Peptidase_S8"/>
    <property type="match status" value="2"/>
</dbReference>
<keyword evidence="13" id="KW-1185">Reference proteome</keyword>
<comment type="caution">
    <text evidence="12">The sequence shown here is derived from an EMBL/GenBank/DDBJ whole genome shotgun (WGS) entry which is preliminary data.</text>
</comment>
<evidence type="ECO:0000256" key="9">
    <source>
        <dbReference type="RuleBase" id="RU003355"/>
    </source>
</evidence>
<dbReference type="InterPro" id="IPR000209">
    <property type="entry name" value="Peptidase_S8/S53_dom"/>
</dbReference>
<dbReference type="EC" id="3.4.21.-" evidence="12"/>
<keyword evidence="5 8" id="KW-0378">Hydrolase</keyword>
<dbReference type="EMBL" id="SJPW01000001">
    <property type="protein sequence ID" value="TWU60175.1"/>
    <property type="molecule type" value="Genomic_DNA"/>
</dbReference>
<dbReference type="GO" id="GO:0005576">
    <property type="term" value="C:extracellular region"/>
    <property type="evidence" value="ECO:0007669"/>
    <property type="project" value="UniProtKB-SubCell"/>
</dbReference>
<evidence type="ECO:0000313" key="13">
    <source>
        <dbReference type="Proteomes" id="UP000318288"/>
    </source>
</evidence>
<evidence type="ECO:0000256" key="2">
    <source>
        <dbReference type="ARBA" id="ARBA00022525"/>
    </source>
</evidence>
<dbReference type="PRINTS" id="PR00723">
    <property type="entry name" value="SUBTILISIN"/>
</dbReference>
<dbReference type="PROSITE" id="PS00138">
    <property type="entry name" value="SUBTILASE_SER"/>
    <property type="match status" value="1"/>
</dbReference>
<dbReference type="PROSITE" id="PS51892">
    <property type="entry name" value="SUBTILASE"/>
    <property type="match status" value="1"/>
</dbReference>
<keyword evidence="3 8" id="KW-0645">Protease</keyword>
<dbReference type="InterPro" id="IPR023828">
    <property type="entry name" value="Peptidase_S8_Ser-AS"/>
</dbReference>
<dbReference type="PROSITE" id="PS00137">
    <property type="entry name" value="SUBTILASE_HIS"/>
    <property type="match status" value="1"/>
</dbReference>
<accession>A0A5C6FH34</accession>